<keyword evidence="3" id="KW-0597">Phosphoprotein</keyword>
<organism evidence="11 12">
    <name type="scientific">Candidatus Thiodiazotropha taylori</name>
    <dbReference type="NCBI Taxonomy" id="2792791"/>
    <lineage>
        <taxon>Bacteria</taxon>
        <taxon>Pseudomonadati</taxon>
        <taxon>Pseudomonadota</taxon>
        <taxon>Gammaproteobacteria</taxon>
        <taxon>Chromatiales</taxon>
        <taxon>Sedimenticolaceae</taxon>
        <taxon>Candidatus Thiodiazotropha</taxon>
    </lineage>
</organism>
<accession>A0A944MAU9</accession>
<dbReference type="InterPro" id="IPR003661">
    <property type="entry name" value="HisK_dim/P_dom"/>
</dbReference>
<dbReference type="InterPro" id="IPR004358">
    <property type="entry name" value="Sig_transdc_His_kin-like_C"/>
</dbReference>
<dbReference type="PRINTS" id="PR00344">
    <property type="entry name" value="BCTRLSENSOR"/>
</dbReference>
<dbReference type="SUPFAM" id="SSF47384">
    <property type="entry name" value="Homodimeric domain of signal transducing histidine kinase"/>
    <property type="match status" value="1"/>
</dbReference>
<dbReference type="SMART" id="SM00388">
    <property type="entry name" value="HisKA"/>
    <property type="match status" value="1"/>
</dbReference>
<comment type="caution">
    <text evidence="11">The sequence shown here is derived from an EMBL/GenBank/DDBJ whole genome shotgun (WGS) entry which is preliminary data.</text>
</comment>
<keyword evidence="7" id="KW-0067">ATP-binding</keyword>
<protein>
    <recommendedName>
        <fullName evidence="2">histidine kinase</fullName>
        <ecNumber evidence="2">2.7.13.3</ecNumber>
    </recommendedName>
</protein>
<dbReference type="SMART" id="SM00387">
    <property type="entry name" value="HATPase_c"/>
    <property type="match status" value="1"/>
</dbReference>
<keyword evidence="6" id="KW-0418">Kinase</keyword>
<dbReference type="EC" id="2.7.13.3" evidence="2"/>
<feature type="domain" description="Histidine kinase" evidence="10">
    <location>
        <begin position="264"/>
        <end position="498"/>
    </location>
</feature>
<dbReference type="PANTHER" id="PTHR43065">
    <property type="entry name" value="SENSOR HISTIDINE KINASE"/>
    <property type="match status" value="1"/>
</dbReference>
<proteinExistence type="predicted"/>
<keyword evidence="5" id="KW-0547">Nucleotide-binding</keyword>
<dbReference type="Gene3D" id="1.10.287.130">
    <property type="match status" value="1"/>
</dbReference>
<keyword evidence="9" id="KW-0812">Transmembrane</keyword>
<sequence>MLRFVMAVFFDQSSLRGKITSAYVALVAGTLVLALIAFLDLLFLEQQVTEGEVVTDLKDAVLEMRREEKNLFLYKDNVALTRADEYAVSALDIVQRYKTSLGKIMGRPEPLILIENIDAYRSQLGLWDTISVEDRQPLEDEIRALGHQIYLSVEILSKQERKILESAVQESQWFLLFTLFIIGFAIYLVGRQLKRVALTPLKKLEFRVKSIAEGRVNHLQPPSSDREFMTFTDAFNRMLKELEIRQRRMLQSEKLASLGILASGVAHELNNPLSNISSSCQLLMEELAEADPDQLNIWLKQIDTETERGRNIVRTLLDFGGQRIFQKDQVKLLDVVDETKTIIGKTLKQYSANLTVNIPADLMLEVDKQRIQQLFINLIQNALHAAGEGVNVRISAMVCEKGVSMIPDGAEVAGNLKCINDYDGQFVELLVADDGPGIPVESLSKVFDPFFTTSQPGQGVGLGMFIVQEIVREHDGCLAVASGSGKGTQVIVLLPGKDLSRG</sequence>
<name>A0A944MAU9_9GAMM</name>
<dbReference type="AlphaFoldDB" id="A0A944MAU9"/>
<evidence type="ECO:0000313" key="12">
    <source>
        <dbReference type="Proteomes" id="UP000770889"/>
    </source>
</evidence>
<feature type="transmembrane region" description="Helical" evidence="9">
    <location>
        <begin position="173"/>
        <end position="190"/>
    </location>
</feature>
<evidence type="ECO:0000256" key="8">
    <source>
        <dbReference type="ARBA" id="ARBA00023012"/>
    </source>
</evidence>
<evidence type="ECO:0000256" key="6">
    <source>
        <dbReference type="ARBA" id="ARBA00022777"/>
    </source>
</evidence>
<dbReference type="InterPro" id="IPR005467">
    <property type="entry name" value="His_kinase_dom"/>
</dbReference>
<dbReference type="PROSITE" id="PS50109">
    <property type="entry name" value="HIS_KIN"/>
    <property type="match status" value="1"/>
</dbReference>
<dbReference type="Pfam" id="PF02518">
    <property type="entry name" value="HATPase_c"/>
    <property type="match status" value="1"/>
</dbReference>
<evidence type="ECO:0000256" key="5">
    <source>
        <dbReference type="ARBA" id="ARBA00022741"/>
    </source>
</evidence>
<dbReference type="Pfam" id="PF00512">
    <property type="entry name" value="HisKA"/>
    <property type="match status" value="1"/>
</dbReference>
<gene>
    <name evidence="11" type="ORF">KME65_01890</name>
</gene>
<evidence type="ECO:0000313" key="11">
    <source>
        <dbReference type="EMBL" id="MBT2987690.1"/>
    </source>
</evidence>
<dbReference type="GO" id="GO:0005524">
    <property type="term" value="F:ATP binding"/>
    <property type="evidence" value="ECO:0007669"/>
    <property type="project" value="UniProtKB-KW"/>
</dbReference>
<dbReference type="InterPro" id="IPR036097">
    <property type="entry name" value="HisK_dim/P_sf"/>
</dbReference>
<dbReference type="Gene3D" id="3.30.565.10">
    <property type="entry name" value="Histidine kinase-like ATPase, C-terminal domain"/>
    <property type="match status" value="1"/>
</dbReference>
<dbReference type="GO" id="GO:0000155">
    <property type="term" value="F:phosphorelay sensor kinase activity"/>
    <property type="evidence" value="ECO:0007669"/>
    <property type="project" value="InterPro"/>
</dbReference>
<dbReference type="CDD" id="cd00082">
    <property type="entry name" value="HisKA"/>
    <property type="match status" value="1"/>
</dbReference>
<dbReference type="CDD" id="cd00075">
    <property type="entry name" value="HATPase"/>
    <property type="match status" value="1"/>
</dbReference>
<dbReference type="SUPFAM" id="SSF55874">
    <property type="entry name" value="ATPase domain of HSP90 chaperone/DNA topoisomerase II/histidine kinase"/>
    <property type="match status" value="1"/>
</dbReference>
<dbReference type="InterPro" id="IPR036890">
    <property type="entry name" value="HATPase_C_sf"/>
</dbReference>
<evidence type="ECO:0000256" key="1">
    <source>
        <dbReference type="ARBA" id="ARBA00000085"/>
    </source>
</evidence>
<evidence type="ECO:0000256" key="3">
    <source>
        <dbReference type="ARBA" id="ARBA00022553"/>
    </source>
</evidence>
<evidence type="ECO:0000256" key="9">
    <source>
        <dbReference type="SAM" id="Phobius"/>
    </source>
</evidence>
<comment type="catalytic activity">
    <reaction evidence="1">
        <text>ATP + protein L-histidine = ADP + protein N-phospho-L-histidine.</text>
        <dbReference type="EC" id="2.7.13.3"/>
    </reaction>
</comment>
<evidence type="ECO:0000256" key="7">
    <source>
        <dbReference type="ARBA" id="ARBA00022840"/>
    </source>
</evidence>
<keyword evidence="9" id="KW-1133">Transmembrane helix</keyword>
<dbReference type="PANTHER" id="PTHR43065:SF46">
    <property type="entry name" value="C4-DICARBOXYLATE TRANSPORT SENSOR PROTEIN DCTB"/>
    <property type="match status" value="1"/>
</dbReference>
<dbReference type="EMBL" id="JAHHGM010000001">
    <property type="protein sequence ID" value="MBT2987690.1"/>
    <property type="molecule type" value="Genomic_DNA"/>
</dbReference>
<reference evidence="11 12" key="1">
    <citation type="submission" date="2021-05" db="EMBL/GenBank/DDBJ databases">
        <title>Genetic and Functional Diversity in Clade A Lucinid endosymbionts from the Bahamas.</title>
        <authorList>
            <person name="Giani N.M."/>
            <person name="Engel A.S."/>
            <person name="Campbell B.J."/>
        </authorList>
    </citation>
    <scope>NUCLEOTIDE SEQUENCE [LARGE SCALE GENOMIC DNA]</scope>
    <source>
        <strain evidence="11">LUC16012Gg_MoonRockCtena</strain>
    </source>
</reference>
<dbReference type="Proteomes" id="UP000770889">
    <property type="component" value="Unassembled WGS sequence"/>
</dbReference>
<keyword evidence="8" id="KW-0902">Two-component regulatory system</keyword>
<evidence type="ECO:0000256" key="2">
    <source>
        <dbReference type="ARBA" id="ARBA00012438"/>
    </source>
</evidence>
<dbReference type="InterPro" id="IPR003594">
    <property type="entry name" value="HATPase_dom"/>
</dbReference>
<evidence type="ECO:0000259" key="10">
    <source>
        <dbReference type="PROSITE" id="PS50109"/>
    </source>
</evidence>
<keyword evidence="9" id="KW-0472">Membrane</keyword>
<evidence type="ECO:0000256" key="4">
    <source>
        <dbReference type="ARBA" id="ARBA00022679"/>
    </source>
</evidence>
<feature type="transmembrane region" description="Helical" evidence="9">
    <location>
        <begin position="21"/>
        <end position="44"/>
    </location>
</feature>
<dbReference type="Gene3D" id="6.10.340.10">
    <property type="match status" value="1"/>
</dbReference>
<keyword evidence="4" id="KW-0808">Transferase</keyword>